<feature type="region of interest" description="Disordered" evidence="1">
    <location>
        <begin position="407"/>
        <end position="445"/>
    </location>
</feature>
<feature type="compositionally biased region" description="Low complexity" evidence="1">
    <location>
        <begin position="532"/>
        <end position="551"/>
    </location>
</feature>
<dbReference type="EMBL" id="QPFP01000065">
    <property type="protein sequence ID" value="TEB24605.1"/>
    <property type="molecule type" value="Genomic_DNA"/>
</dbReference>
<accession>A0A4Y7SRX7</accession>
<feature type="compositionally biased region" description="Low complexity" evidence="1">
    <location>
        <begin position="895"/>
        <end position="904"/>
    </location>
</feature>
<keyword evidence="3" id="KW-1185">Reference proteome</keyword>
<dbReference type="Proteomes" id="UP000298030">
    <property type="component" value="Unassembled WGS sequence"/>
</dbReference>
<feature type="compositionally biased region" description="Low complexity" evidence="1">
    <location>
        <begin position="416"/>
        <end position="434"/>
    </location>
</feature>
<organism evidence="2 3">
    <name type="scientific">Coprinellus micaceus</name>
    <name type="common">Glistening ink-cap mushroom</name>
    <name type="synonym">Coprinus micaceus</name>
    <dbReference type="NCBI Taxonomy" id="71717"/>
    <lineage>
        <taxon>Eukaryota</taxon>
        <taxon>Fungi</taxon>
        <taxon>Dikarya</taxon>
        <taxon>Basidiomycota</taxon>
        <taxon>Agaricomycotina</taxon>
        <taxon>Agaricomycetes</taxon>
        <taxon>Agaricomycetidae</taxon>
        <taxon>Agaricales</taxon>
        <taxon>Agaricineae</taxon>
        <taxon>Psathyrellaceae</taxon>
        <taxon>Coprinellus</taxon>
    </lineage>
</organism>
<feature type="region of interest" description="Disordered" evidence="1">
    <location>
        <begin position="326"/>
        <end position="359"/>
    </location>
</feature>
<feature type="compositionally biased region" description="Polar residues" evidence="1">
    <location>
        <begin position="834"/>
        <end position="849"/>
    </location>
</feature>
<feature type="region of interest" description="Disordered" evidence="1">
    <location>
        <begin position="160"/>
        <end position="188"/>
    </location>
</feature>
<feature type="compositionally biased region" description="Low complexity" evidence="1">
    <location>
        <begin position="344"/>
        <end position="356"/>
    </location>
</feature>
<feature type="compositionally biased region" description="Acidic residues" evidence="1">
    <location>
        <begin position="664"/>
        <end position="685"/>
    </location>
</feature>
<feature type="compositionally biased region" description="Basic and acidic residues" evidence="1">
    <location>
        <begin position="1023"/>
        <end position="1036"/>
    </location>
</feature>
<feature type="compositionally biased region" description="Basic residues" evidence="1">
    <location>
        <begin position="173"/>
        <end position="182"/>
    </location>
</feature>
<sequence>MDPTTAIGVLPAGSVYRRASIACGSGEAEFAAVYPGLVTPLITVKTASFNGEACLKPGFEMDLDPILRSGVTQETDQACTKIGDVLGDATSRQSVVGLRALKLEMTSRLQIAAQIAAQIADEEGPWRELVWARSEIRRHNEAGTQMRGLTLERGTRAGYTNMFGAQGQPTRVQSRRGPRYHRRMESVESETRNGYSACSTLEFGVNDFKAMKKNRRSSASPELKRGNVPSFVVSRSKGGGSTKSSVVENCDPSVWVLSAGGPESTPDERGLPAERWAVPLRDGVSPMARPFSAVQHVRMREVGEPMKPPQELPASSFADDDFALEGRLPRASTPPPSVSFFPASLLPSTPTSSSTSQRGGAMLAFPRASSGFATAFAGLQPSPPSRVGSFSIVRKCSFRFLISPGCANTTSSPTRSPDAPASGRGSSSSAATAVTPPPSTTQPQAIPQWSENQANLLGVPLSLTTSALPPSNISRVSAYNTDRVDAGQVLIRTDAREQAAHPRKRCRSDASVEGPNSASIAREIKKLRLQPASNASSSSNSSNGNSVSVRSTPPTTPGDDGGALFGSEGAFFFPADNIPRADDQDEPSDESDEERESEEAAEARHKAKGKGRAVEEDVATSTTTSLEAMHFRQAIAASNATDRPARSIGDVSTSSAPHLAPPLFDEETLDNDDACAPEGEEEGDCESQIQAPLTPEEILQIISELESGSIEQVPHLGDASTPGDTYDTGNFMHFDSDPAPSPVHVDAHYAQQGSGHHSVELQGQPLIDIGDPYHPQGCAWSEEGLTSSVPHYTGFQQQEFFWLQPVFYPPQMGGVPFAEPVQDLRHVREDHSYSHLQGQSTGDGPQTSEAQHRILPGMQPYSTQPMEPYHQNLQPTASSHPQPSQVAQGFDPSHWHGVPPGQQGPHPPAQSMAHHIQQAQSTQSSASAQGSHYTFQLTLPAQNVAAPAPSVTRAGPVACSNSGTGPNMQNPPEVGLAAATPGASNHDDLHTCGWLVYHRGRPVGKCGSSIRNDLRSITSHIAQKHDVDPESSERKSCGWASGPSLGKSKRCSHDPAQRNIAQSLRKLHVGPKAYERHIDRVAY</sequence>
<feature type="compositionally biased region" description="Polar residues" evidence="1">
    <location>
        <begin position="860"/>
        <end position="887"/>
    </location>
</feature>
<evidence type="ECO:0000256" key="1">
    <source>
        <dbReference type="SAM" id="MobiDB-lite"/>
    </source>
</evidence>
<feature type="region of interest" description="Disordered" evidence="1">
    <location>
        <begin position="831"/>
        <end position="850"/>
    </location>
</feature>
<evidence type="ECO:0000313" key="2">
    <source>
        <dbReference type="EMBL" id="TEB24605.1"/>
    </source>
</evidence>
<comment type="caution">
    <text evidence="2">The sequence shown here is derived from an EMBL/GenBank/DDBJ whole genome shotgun (WGS) entry which is preliminary data.</text>
</comment>
<feature type="compositionally biased region" description="Low complexity" evidence="1">
    <location>
        <begin position="917"/>
        <end position="931"/>
    </location>
</feature>
<name>A0A4Y7SRX7_COPMI</name>
<evidence type="ECO:0000313" key="3">
    <source>
        <dbReference type="Proteomes" id="UP000298030"/>
    </source>
</evidence>
<feature type="region of interest" description="Disordered" evidence="1">
    <location>
        <begin position="530"/>
        <end position="688"/>
    </location>
</feature>
<feature type="region of interest" description="Disordered" evidence="1">
    <location>
        <begin position="1023"/>
        <end position="1053"/>
    </location>
</feature>
<feature type="region of interest" description="Disordered" evidence="1">
    <location>
        <begin position="493"/>
        <end position="518"/>
    </location>
</feature>
<dbReference type="AlphaFoldDB" id="A0A4Y7SRX7"/>
<feature type="compositionally biased region" description="Acidic residues" evidence="1">
    <location>
        <begin position="583"/>
        <end position="600"/>
    </location>
</feature>
<gene>
    <name evidence="2" type="ORF">FA13DRAFT_1714604</name>
</gene>
<feature type="region of interest" description="Disordered" evidence="1">
    <location>
        <begin position="858"/>
        <end position="931"/>
    </location>
</feature>
<reference evidence="2 3" key="1">
    <citation type="journal article" date="2019" name="Nat. Ecol. Evol.">
        <title>Megaphylogeny resolves global patterns of mushroom evolution.</title>
        <authorList>
            <person name="Varga T."/>
            <person name="Krizsan K."/>
            <person name="Foldi C."/>
            <person name="Dima B."/>
            <person name="Sanchez-Garcia M."/>
            <person name="Sanchez-Ramirez S."/>
            <person name="Szollosi G.J."/>
            <person name="Szarkandi J.G."/>
            <person name="Papp V."/>
            <person name="Albert L."/>
            <person name="Andreopoulos W."/>
            <person name="Angelini C."/>
            <person name="Antonin V."/>
            <person name="Barry K.W."/>
            <person name="Bougher N.L."/>
            <person name="Buchanan P."/>
            <person name="Buyck B."/>
            <person name="Bense V."/>
            <person name="Catcheside P."/>
            <person name="Chovatia M."/>
            <person name="Cooper J."/>
            <person name="Damon W."/>
            <person name="Desjardin D."/>
            <person name="Finy P."/>
            <person name="Geml J."/>
            <person name="Haridas S."/>
            <person name="Hughes K."/>
            <person name="Justo A."/>
            <person name="Karasinski D."/>
            <person name="Kautmanova I."/>
            <person name="Kiss B."/>
            <person name="Kocsube S."/>
            <person name="Kotiranta H."/>
            <person name="LaButti K.M."/>
            <person name="Lechner B.E."/>
            <person name="Liimatainen K."/>
            <person name="Lipzen A."/>
            <person name="Lukacs Z."/>
            <person name="Mihaltcheva S."/>
            <person name="Morgado L.N."/>
            <person name="Niskanen T."/>
            <person name="Noordeloos M.E."/>
            <person name="Ohm R.A."/>
            <person name="Ortiz-Santana B."/>
            <person name="Ovrebo C."/>
            <person name="Racz N."/>
            <person name="Riley R."/>
            <person name="Savchenko A."/>
            <person name="Shiryaev A."/>
            <person name="Soop K."/>
            <person name="Spirin V."/>
            <person name="Szebenyi C."/>
            <person name="Tomsovsky M."/>
            <person name="Tulloss R.E."/>
            <person name="Uehling J."/>
            <person name="Grigoriev I.V."/>
            <person name="Vagvolgyi C."/>
            <person name="Papp T."/>
            <person name="Martin F.M."/>
            <person name="Miettinen O."/>
            <person name="Hibbett D.S."/>
            <person name="Nagy L.G."/>
        </authorList>
    </citation>
    <scope>NUCLEOTIDE SEQUENCE [LARGE SCALE GENOMIC DNA]</scope>
    <source>
        <strain evidence="2 3">FP101781</strain>
    </source>
</reference>
<protein>
    <submittedName>
        <fullName evidence="2">Uncharacterized protein</fullName>
    </submittedName>
</protein>
<proteinExistence type="predicted"/>